<feature type="compositionally biased region" description="Acidic residues" evidence="1">
    <location>
        <begin position="936"/>
        <end position="947"/>
    </location>
</feature>
<accession>A0A9W8C8S5</accession>
<keyword evidence="3" id="KW-1185">Reference proteome</keyword>
<proteinExistence type="predicted"/>
<protein>
    <submittedName>
        <fullName evidence="2">Uncharacterized protein</fullName>
    </submittedName>
</protein>
<sequence>MSSFKIPEDTAERESQTSSAACSHHSDFLSLEYCSVLFDATSTSVRFKCKNTKQNIICTQLVGTARGTHKHLSAPTLSHFVKCNAKKITKLRILSECSLTQSMLGNRNHLDMSYRSNNTTGADTKLLLCQDSTLSTVCVNKICQLKKEVALLEEKLRTRGDELNTEDTVCDSNHTLNQDESTDQTSTESLDSIEICSIMQCMSLLDKCVCQMHKCKFPILTNTHMKILCSYKVWSFKTSLTCAPKNLEFWGQLLCDALNVECSSFEESKSDEENTLYADKSAERSADDSRPNSDSDENLSTNTQNPQPKNPTTTSAFSKPSKSVPQPTYCLSTKQDTISDNSSSARDITCDDDHDTTPTECADIDRKDTFSTHKNYCYVCKKPQSKIARHFQKHQDTETEIAAAFALPKHSKDRKRLLEKLRNRGNYEHNQEVMTNKNGPLKVRRRPVRSEIGLRTETYVHCVYCRGLFVRKELWRHTRRCPSKIFSESEATGKANVLVLADIAESTFSQAISPEVCEMLADMKNDDISSVVRNDFLILQLSQCLYNRHRSDPTKSEYIRQKVREMGRLLLSLRRKFSIFSFEDAVKPNSFYKVIEAVKDVSGYDEKSHSYKTPSLALKLGHSLNNIGDIILCRAIAAEDDDMTRAAERFKRLCSSEWAECVSNAALAALSKSKFNKPSTLPFTQDVQLLNRYLEEKSADAFDSLKNHESTQTYEELAKLTLARVIIFNRRRVGEVSKMTVECFMKRHQTELNQDIALSLSPFEQKMSKRFSRLEIMDKRGRKVAVLLNPELVRAMQLILDKRDACDVDKDNPFLFGRPKCSATSFFNGQDCIRLFVHLCGAQNPEDFMSAQLCKQVATMSQILSLKDNELDQLASFLSLDIRLHRDDYRLPDATLEIAKISKLLLAMEKGTLATFQGKSLDEIEIEDEIDLELDEEEISDEDNEESDSFHGVMGNKRRMESTQDEAESSNGIYTVYLYI</sequence>
<reference evidence="2" key="1">
    <citation type="submission" date="2021-02" db="EMBL/GenBank/DDBJ databases">
        <title>Comparative genomics reveals that relaxation of natural selection precedes convergent phenotypic evolution of cavefish.</title>
        <authorList>
            <person name="Peng Z."/>
        </authorList>
    </citation>
    <scope>NUCLEOTIDE SEQUENCE</scope>
    <source>
        <tissue evidence="2">Muscle</tissue>
    </source>
</reference>
<feature type="region of interest" description="Disordered" evidence="1">
    <location>
        <begin position="273"/>
        <end position="360"/>
    </location>
</feature>
<dbReference type="PANTHER" id="PTHR33480">
    <property type="entry name" value="SET DOMAIN-CONTAINING PROTEIN-RELATED"/>
    <property type="match status" value="1"/>
</dbReference>
<evidence type="ECO:0000256" key="1">
    <source>
        <dbReference type="SAM" id="MobiDB-lite"/>
    </source>
</evidence>
<feature type="compositionally biased region" description="Polar residues" evidence="1">
    <location>
        <begin position="315"/>
        <end position="346"/>
    </location>
</feature>
<dbReference type="PANTHER" id="PTHR33480:SF5">
    <property type="entry name" value="SI:DKEY-51D8.9"/>
    <property type="match status" value="1"/>
</dbReference>
<dbReference type="Proteomes" id="UP001059041">
    <property type="component" value="Linkage Group LG4"/>
</dbReference>
<feature type="compositionally biased region" description="Basic and acidic residues" evidence="1">
    <location>
        <begin position="348"/>
        <end position="360"/>
    </location>
</feature>
<dbReference type="AlphaFoldDB" id="A0A9W8C8S5"/>
<evidence type="ECO:0000313" key="2">
    <source>
        <dbReference type="EMBL" id="KAI7811180.1"/>
    </source>
</evidence>
<gene>
    <name evidence="2" type="ORF">IRJ41_011403</name>
</gene>
<feature type="compositionally biased region" description="Low complexity" evidence="1">
    <location>
        <begin position="301"/>
        <end position="314"/>
    </location>
</feature>
<feature type="region of interest" description="Disordered" evidence="1">
    <location>
        <begin position="936"/>
        <end position="968"/>
    </location>
</feature>
<evidence type="ECO:0000313" key="3">
    <source>
        <dbReference type="Proteomes" id="UP001059041"/>
    </source>
</evidence>
<name>A0A9W8C8S5_TRIRA</name>
<dbReference type="EMBL" id="JAFHDT010000004">
    <property type="protein sequence ID" value="KAI7811180.1"/>
    <property type="molecule type" value="Genomic_DNA"/>
</dbReference>
<comment type="caution">
    <text evidence="2">The sequence shown here is derived from an EMBL/GenBank/DDBJ whole genome shotgun (WGS) entry which is preliminary data.</text>
</comment>
<organism evidence="2 3">
    <name type="scientific">Triplophysa rosa</name>
    <name type="common">Cave loach</name>
    <dbReference type="NCBI Taxonomy" id="992332"/>
    <lineage>
        <taxon>Eukaryota</taxon>
        <taxon>Metazoa</taxon>
        <taxon>Chordata</taxon>
        <taxon>Craniata</taxon>
        <taxon>Vertebrata</taxon>
        <taxon>Euteleostomi</taxon>
        <taxon>Actinopterygii</taxon>
        <taxon>Neopterygii</taxon>
        <taxon>Teleostei</taxon>
        <taxon>Ostariophysi</taxon>
        <taxon>Cypriniformes</taxon>
        <taxon>Nemacheilidae</taxon>
        <taxon>Triplophysa</taxon>
    </lineage>
</organism>
<feature type="compositionally biased region" description="Basic and acidic residues" evidence="1">
    <location>
        <begin position="280"/>
        <end position="293"/>
    </location>
</feature>